<dbReference type="PANTHER" id="PTHR45138:SF24">
    <property type="entry name" value="DIGUANYLATE CYCLASE DGCC-RELATED"/>
    <property type="match status" value="1"/>
</dbReference>
<protein>
    <submittedName>
        <fullName evidence="2">Sensor domain-containing diguanylate cyclase</fullName>
    </submittedName>
</protein>
<keyword evidence="3" id="KW-1185">Reference proteome</keyword>
<dbReference type="SMART" id="SM00267">
    <property type="entry name" value="GGDEF"/>
    <property type="match status" value="1"/>
</dbReference>
<evidence type="ECO:0000313" key="2">
    <source>
        <dbReference type="EMBL" id="REK73017.1"/>
    </source>
</evidence>
<dbReference type="InterPro" id="IPR000160">
    <property type="entry name" value="GGDEF_dom"/>
</dbReference>
<dbReference type="PANTHER" id="PTHR45138">
    <property type="entry name" value="REGULATORY COMPONENTS OF SENSORY TRANSDUCTION SYSTEM"/>
    <property type="match status" value="1"/>
</dbReference>
<dbReference type="CDD" id="cd01949">
    <property type="entry name" value="GGDEF"/>
    <property type="match status" value="1"/>
</dbReference>
<name>A0A371PAT4_9ACTN</name>
<evidence type="ECO:0000259" key="1">
    <source>
        <dbReference type="PROSITE" id="PS50887"/>
    </source>
</evidence>
<dbReference type="Gene3D" id="3.30.450.40">
    <property type="match status" value="1"/>
</dbReference>
<proteinExistence type="predicted"/>
<dbReference type="InterPro" id="IPR029016">
    <property type="entry name" value="GAF-like_dom_sf"/>
</dbReference>
<dbReference type="InterPro" id="IPR050469">
    <property type="entry name" value="Diguanylate_Cyclase"/>
</dbReference>
<evidence type="ECO:0000313" key="3">
    <source>
        <dbReference type="Proteomes" id="UP000265581"/>
    </source>
</evidence>
<dbReference type="SUPFAM" id="SSF55781">
    <property type="entry name" value="GAF domain-like"/>
    <property type="match status" value="1"/>
</dbReference>
<dbReference type="Pfam" id="PF00990">
    <property type="entry name" value="GGDEF"/>
    <property type="match status" value="1"/>
</dbReference>
<accession>A0A371PAT4</accession>
<feature type="domain" description="GGDEF" evidence="1">
    <location>
        <begin position="209"/>
        <end position="340"/>
    </location>
</feature>
<gene>
    <name evidence="2" type="ORF">DX116_05355</name>
</gene>
<dbReference type="InterPro" id="IPR003018">
    <property type="entry name" value="GAF"/>
</dbReference>
<dbReference type="EMBL" id="QUBR01000001">
    <property type="protein sequence ID" value="REK73017.1"/>
    <property type="molecule type" value="Genomic_DNA"/>
</dbReference>
<dbReference type="NCBIfam" id="TIGR00254">
    <property type="entry name" value="GGDEF"/>
    <property type="match status" value="1"/>
</dbReference>
<organism evidence="2 3">
    <name type="scientific">Aeromicrobium endophyticum</name>
    <dbReference type="NCBI Taxonomy" id="2292704"/>
    <lineage>
        <taxon>Bacteria</taxon>
        <taxon>Bacillati</taxon>
        <taxon>Actinomycetota</taxon>
        <taxon>Actinomycetes</taxon>
        <taxon>Propionibacteriales</taxon>
        <taxon>Nocardioidaceae</taxon>
        <taxon>Aeromicrobium</taxon>
    </lineage>
</organism>
<dbReference type="Pfam" id="PF01590">
    <property type="entry name" value="GAF"/>
    <property type="match status" value="1"/>
</dbReference>
<comment type="caution">
    <text evidence="2">The sequence shown here is derived from an EMBL/GenBank/DDBJ whole genome shotgun (WGS) entry which is preliminary data.</text>
</comment>
<dbReference type="GO" id="GO:0005886">
    <property type="term" value="C:plasma membrane"/>
    <property type="evidence" value="ECO:0007669"/>
    <property type="project" value="TreeGrafter"/>
</dbReference>
<reference evidence="2 3" key="1">
    <citation type="submission" date="2018-08" db="EMBL/GenBank/DDBJ databases">
        <title>Aeromicrobium sp. M2KJ-4, whole genome shotgun sequence.</title>
        <authorList>
            <person name="Tuo L."/>
        </authorList>
    </citation>
    <scope>NUCLEOTIDE SEQUENCE [LARGE SCALE GENOMIC DNA]</scope>
    <source>
        <strain evidence="2 3">M2KJ-4</strain>
    </source>
</reference>
<dbReference type="PROSITE" id="PS50887">
    <property type="entry name" value="GGDEF"/>
    <property type="match status" value="1"/>
</dbReference>
<dbReference type="GO" id="GO:1902201">
    <property type="term" value="P:negative regulation of bacterial-type flagellum-dependent cell motility"/>
    <property type="evidence" value="ECO:0007669"/>
    <property type="project" value="TreeGrafter"/>
</dbReference>
<dbReference type="Proteomes" id="UP000265581">
    <property type="component" value="Unassembled WGS sequence"/>
</dbReference>
<dbReference type="InterPro" id="IPR029787">
    <property type="entry name" value="Nucleotide_cyclase"/>
</dbReference>
<dbReference type="SUPFAM" id="SSF55073">
    <property type="entry name" value="Nucleotide cyclase"/>
    <property type="match status" value="1"/>
</dbReference>
<dbReference type="GO" id="GO:0043709">
    <property type="term" value="P:cell adhesion involved in single-species biofilm formation"/>
    <property type="evidence" value="ECO:0007669"/>
    <property type="project" value="TreeGrafter"/>
</dbReference>
<dbReference type="Gene3D" id="3.30.70.270">
    <property type="match status" value="1"/>
</dbReference>
<dbReference type="InterPro" id="IPR043128">
    <property type="entry name" value="Rev_trsase/Diguanyl_cyclase"/>
</dbReference>
<sequence>MGKATSGLQSLATMAHLLASRQELDDVLETAAEQACVAIGAATVSISAIVPEGHAIRTIINVGDLAPGEQRWPDDETYAIAGDDRLTSTMLKRMSSVVSIEDPDLPDRERAHLARVGKGSSLTTAIVVDGQAWGELHATRHVGHSAFDQDAVAYAEVLAAILAAAVSSSIREANLQQLAFHDPLTGLLNRRALDEHAAGLFDLGDEAARDIAIVAIDINELKLVNDTLGHAAGDRVIRAAAAALAGAFEPLKSSVVARAGGDEFTVLVSGRDVGMVEQVVNVLCRDVSTIASLTGLSAGIAAIVLTKTSTVSMSEVFGAADRALYTAKRTGSRTAVIADDLMTRRADAG</sequence>
<dbReference type="GO" id="GO:0052621">
    <property type="term" value="F:diguanylate cyclase activity"/>
    <property type="evidence" value="ECO:0007669"/>
    <property type="project" value="TreeGrafter"/>
</dbReference>
<dbReference type="AlphaFoldDB" id="A0A371PAT4"/>